<evidence type="ECO:0000313" key="2">
    <source>
        <dbReference type="Proteomes" id="UP000826212"/>
    </source>
</evidence>
<evidence type="ECO:0000313" key="1">
    <source>
        <dbReference type="EMBL" id="QZE13395.1"/>
    </source>
</evidence>
<organism evidence="1 2">
    <name type="scientific">Halosquirtibacter laminarini</name>
    <dbReference type="NCBI Taxonomy" id="3374600"/>
    <lineage>
        <taxon>Bacteria</taxon>
        <taxon>Pseudomonadati</taxon>
        <taxon>Bacteroidota</taxon>
        <taxon>Bacteroidia</taxon>
        <taxon>Marinilabiliales</taxon>
        <taxon>Prolixibacteraceae</taxon>
        <taxon>Halosquirtibacter</taxon>
    </lineage>
</organism>
<sequence>MKWNKTYLRRRGLAVFITARKVTIPMMGGVPLYDFIIFFIRGIVGGRLSVRASAIAFNVFVAMFPTIIFLFTLLPYIPIDDFQEQLMGVLFQAMPHNAYYAIEGTINDVLTQPHGGLLSFGFIAAMIFSTSGIDAMISAFNASLHEVDSRSILNQRLVALMLVLIMTLFVTIAVSLIVVGKYLYSWLIMKGILEDNIFSFLLNILRWIVGFAFLYCAYTCLYMFAPAKRAKWSTVSIGGAIAALLTVLISTGFTYYIDNFGRYNTLYGSIGAMLVVLMWLYLNSYSLIIGFEFNTSLKEAGSHLNRQSKRKKISLLSIFE</sequence>
<dbReference type="Proteomes" id="UP000826212">
    <property type="component" value="Chromosome"/>
</dbReference>
<gene>
    <name evidence="1" type="ORF">K4L44_12465</name>
</gene>
<accession>A0AC61NGN6</accession>
<dbReference type="EMBL" id="CP081303">
    <property type="protein sequence ID" value="QZE13395.1"/>
    <property type="molecule type" value="Genomic_DNA"/>
</dbReference>
<protein>
    <submittedName>
        <fullName evidence="1">YihY/virulence factor BrkB family protein</fullName>
    </submittedName>
</protein>
<name>A0AC61NGN6_9BACT</name>
<keyword evidence="2" id="KW-1185">Reference proteome</keyword>
<proteinExistence type="predicted"/>
<reference evidence="1" key="1">
    <citation type="submission" date="2021-08" db="EMBL/GenBank/DDBJ databases">
        <title>Novel anaerobic bacterium isolated from sea squirt in East Sea, Republic of Korea.</title>
        <authorList>
            <person name="Nguyen T.H."/>
            <person name="Li Z."/>
            <person name="Lee Y.-J."/>
            <person name="Ko J."/>
            <person name="Kim S.-G."/>
        </authorList>
    </citation>
    <scope>NUCLEOTIDE SEQUENCE</scope>
    <source>
        <strain evidence="1">KCTC 25031</strain>
    </source>
</reference>